<evidence type="ECO:0000313" key="2">
    <source>
        <dbReference type="EMBL" id="CAK0850107.1"/>
    </source>
</evidence>
<proteinExistence type="predicted"/>
<accession>A0ABN9TWM0</accession>
<dbReference type="Proteomes" id="UP001189429">
    <property type="component" value="Unassembled WGS sequence"/>
</dbReference>
<protein>
    <submittedName>
        <fullName evidence="2">Uncharacterized protein</fullName>
    </submittedName>
</protein>
<feature type="signal peptide" evidence="1">
    <location>
        <begin position="1"/>
        <end position="25"/>
    </location>
</feature>
<dbReference type="EMBL" id="CAUYUJ010015120">
    <property type="protein sequence ID" value="CAK0850107.1"/>
    <property type="molecule type" value="Genomic_DNA"/>
</dbReference>
<feature type="chain" id="PRO_5046495001" evidence="1">
    <location>
        <begin position="26"/>
        <end position="215"/>
    </location>
</feature>
<comment type="caution">
    <text evidence="2">The sequence shown here is derived from an EMBL/GenBank/DDBJ whole genome shotgun (WGS) entry which is preliminary data.</text>
</comment>
<keyword evidence="3" id="KW-1185">Reference proteome</keyword>
<name>A0ABN9TWM0_9DINO</name>
<sequence>MARGACFAILLPALLFLVLLSHVLVRPIFRPRSWPRGRGGAPIEGPPVAALRRHASARLSALDCCHRSAGARPLRPLAGLPLLVPHLPRGPTPSGYRGPRGGTPTVYGRFASCRPRTRALSQRAAAATRNPVFGAALVRAPVAAGLSRARPLSPTFSLPCVLFLPVLSPFSPLPSATLVWLPWSDLPFRATRALSSLRASGRCACDGQGVVAVDE</sequence>
<gene>
    <name evidence="2" type="ORF">PCOR1329_LOCUS42617</name>
</gene>
<evidence type="ECO:0000256" key="1">
    <source>
        <dbReference type="SAM" id="SignalP"/>
    </source>
</evidence>
<reference evidence="2" key="1">
    <citation type="submission" date="2023-10" db="EMBL/GenBank/DDBJ databases">
        <authorList>
            <person name="Chen Y."/>
            <person name="Shah S."/>
            <person name="Dougan E. K."/>
            <person name="Thang M."/>
            <person name="Chan C."/>
        </authorList>
    </citation>
    <scope>NUCLEOTIDE SEQUENCE [LARGE SCALE GENOMIC DNA]</scope>
</reference>
<keyword evidence="1" id="KW-0732">Signal</keyword>
<organism evidence="2 3">
    <name type="scientific">Prorocentrum cordatum</name>
    <dbReference type="NCBI Taxonomy" id="2364126"/>
    <lineage>
        <taxon>Eukaryota</taxon>
        <taxon>Sar</taxon>
        <taxon>Alveolata</taxon>
        <taxon>Dinophyceae</taxon>
        <taxon>Prorocentrales</taxon>
        <taxon>Prorocentraceae</taxon>
        <taxon>Prorocentrum</taxon>
    </lineage>
</organism>
<evidence type="ECO:0000313" key="3">
    <source>
        <dbReference type="Proteomes" id="UP001189429"/>
    </source>
</evidence>